<accession>A0A0G1CAG1</accession>
<keyword evidence="1" id="KW-1133">Transmembrane helix</keyword>
<dbReference type="Gene3D" id="1.20.144.10">
    <property type="entry name" value="Phosphatidic acid phosphatase type 2/haloperoxidase"/>
    <property type="match status" value="1"/>
</dbReference>
<dbReference type="AlphaFoldDB" id="A0A0G1CAG1"/>
<gene>
    <name evidence="3" type="ORF">UV58_C0008G0022</name>
</gene>
<protein>
    <submittedName>
        <fullName evidence="3">Phosphoesterase PA-phosphatase related protein</fullName>
    </submittedName>
</protein>
<feature type="transmembrane region" description="Helical" evidence="1">
    <location>
        <begin position="123"/>
        <end position="141"/>
    </location>
</feature>
<dbReference type="InterPro" id="IPR000326">
    <property type="entry name" value="PAP2/HPO"/>
</dbReference>
<feature type="transmembrane region" description="Helical" evidence="1">
    <location>
        <begin position="96"/>
        <end position="116"/>
    </location>
</feature>
<name>A0A0G1CAG1_9BACT</name>
<dbReference type="InterPro" id="IPR036938">
    <property type="entry name" value="PAP2/HPO_sf"/>
</dbReference>
<evidence type="ECO:0000259" key="2">
    <source>
        <dbReference type="SMART" id="SM00014"/>
    </source>
</evidence>
<dbReference type="SMART" id="SM00014">
    <property type="entry name" value="acidPPc"/>
    <property type="match status" value="1"/>
</dbReference>
<feature type="transmembrane region" description="Helical" evidence="1">
    <location>
        <begin position="54"/>
        <end position="76"/>
    </location>
</feature>
<evidence type="ECO:0000256" key="1">
    <source>
        <dbReference type="SAM" id="Phobius"/>
    </source>
</evidence>
<dbReference type="Pfam" id="PF01569">
    <property type="entry name" value="PAP2"/>
    <property type="match status" value="1"/>
</dbReference>
<dbReference type="SUPFAM" id="SSF48317">
    <property type="entry name" value="Acid phosphatase/Vanadium-dependent haloperoxidase"/>
    <property type="match status" value="1"/>
</dbReference>
<reference evidence="3 4" key="1">
    <citation type="journal article" date="2015" name="Nature">
        <title>rRNA introns, odd ribosomes, and small enigmatic genomes across a large radiation of phyla.</title>
        <authorList>
            <person name="Brown C.T."/>
            <person name="Hug L.A."/>
            <person name="Thomas B.C."/>
            <person name="Sharon I."/>
            <person name="Castelle C.J."/>
            <person name="Singh A."/>
            <person name="Wilkins M.J."/>
            <person name="Williams K.H."/>
            <person name="Banfield J.F."/>
        </authorList>
    </citation>
    <scope>NUCLEOTIDE SEQUENCE [LARGE SCALE GENOMIC DNA]</scope>
</reference>
<proteinExistence type="predicted"/>
<feature type="transmembrane region" description="Helical" evidence="1">
    <location>
        <begin position="147"/>
        <end position="165"/>
    </location>
</feature>
<evidence type="ECO:0000313" key="4">
    <source>
        <dbReference type="Proteomes" id="UP000034810"/>
    </source>
</evidence>
<feature type="transmembrane region" description="Helical" evidence="1">
    <location>
        <begin position="20"/>
        <end position="42"/>
    </location>
</feature>
<feature type="domain" description="Phosphatidic acid phosphatase type 2/haloperoxidase" evidence="2">
    <location>
        <begin position="54"/>
        <end position="162"/>
    </location>
</feature>
<dbReference type="EMBL" id="LCFA01000008">
    <property type="protein sequence ID" value="KKS82635.1"/>
    <property type="molecule type" value="Genomic_DNA"/>
</dbReference>
<keyword evidence="1" id="KW-0812">Transmembrane</keyword>
<comment type="caution">
    <text evidence="3">The sequence shown here is derived from an EMBL/GenBank/DDBJ whole genome shotgun (WGS) entry which is preliminary data.</text>
</comment>
<sequence>MDTSLFYFFYNLGQKINTDGLIVFLGSYLIYLAVAIFLFLLFKEKDLKKRVYWINLFLLVEIAGRGVLTQAIRFFYDRPRPFASLGLEPLISHSPGGSFPSGHDVFLLILVFIVFLINKKWGWILTLITILVAVSRVIAGIHWPLDVFGSLVVALVSFGLIYYLLMPPKKFVTSDQNTS</sequence>
<keyword evidence="1" id="KW-0472">Membrane</keyword>
<evidence type="ECO:0000313" key="3">
    <source>
        <dbReference type="EMBL" id="KKS82635.1"/>
    </source>
</evidence>
<organism evidence="3 4">
    <name type="scientific">Candidatus Wolfebacteria bacterium GW2011_GWC1_43_10</name>
    <dbReference type="NCBI Taxonomy" id="1619011"/>
    <lineage>
        <taxon>Bacteria</taxon>
        <taxon>Candidatus Wolfeibacteriota</taxon>
    </lineage>
</organism>
<dbReference type="Proteomes" id="UP000034810">
    <property type="component" value="Unassembled WGS sequence"/>
</dbReference>